<reference evidence="1 2" key="1">
    <citation type="journal article" date="2019" name="Genome Biol. Evol.">
        <title>Insights into the evolution of the New World diploid cottons (Gossypium, subgenus Houzingenia) based on genome sequencing.</title>
        <authorList>
            <person name="Grover C.E."/>
            <person name="Arick M.A. 2nd"/>
            <person name="Thrash A."/>
            <person name="Conover J.L."/>
            <person name="Sanders W.S."/>
            <person name="Peterson D.G."/>
            <person name="Frelichowski J.E."/>
            <person name="Scheffler J.A."/>
            <person name="Scheffler B.E."/>
            <person name="Wendel J.F."/>
        </authorList>
    </citation>
    <scope>NUCLEOTIDE SEQUENCE [LARGE SCALE GENOMIC DNA]</scope>
    <source>
        <strain evidence="1">0</strain>
        <tissue evidence="1">Leaf</tissue>
    </source>
</reference>
<comment type="caution">
    <text evidence="1">The sequence shown here is derived from an EMBL/GenBank/DDBJ whole genome shotgun (WGS) entry which is preliminary data.</text>
</comment>
<evidence type="ECO:0000313" key="1">
    <source>
        <dbReference type="EMBL" id="MBA0792244.1"/>
    </source>
</evidence>
<accession>A0A7J9G521</accession>
<keyword evidence="2" id="KW-1185">Reference proteome</keyword>
<dbReference type="Proteomes" id="UP000593560">
    <property type="component" value="Unassembled WGS sequence"/>
</dbReference>
<protein>
    <submittedName>
        <fullName evidence="1">Uncharacterized protein</fullName>
    </submittedName>
</protein>
<evidence type="ECO:0000313" key="2">
    <source>
        <dbReference type="Proteomes" id="UP000593560"/>
    </source>
</evidence>
<dbReference type="EMBL" id="JABFAD010000002">
    <property type="protein sequence ID" value="MBA0792244.1"/>
    <property type="molecule type" value="Genomic_DNA"/>
</dbReference>
<organism evidence="1 2">
    <name type="scientific">Gossypium harknessii</name>
    <dbReference type="NCBI Taxonomy" id="34285"/>
    <lineage>
        <taxon>Eukaryota</taxon>
        <taxon>Viridiplantae</taxon>
        <taxon>Streptophyta</taxon>
        <taxon>Embryophyta</taxon>
        <taxon>Tracheophyta</taxon>
        <taxon>Spermatophyta</taxon>
        <taxon>Magnoliopsida</taxon>
        <taxon>eudicotyledons</taxon>
        <taxon>Gunneridae</taxon>
        <taxon>Pentapetalae</taxon>
        <taxon>rosids</taxon>
        <taxon>malvids</taxon>
        <taxon>Malvales</taxon>
        <taxon>Malvaceae</taxon>
        <taxon>Malvoideae</taxon>
        <taxon>Gossypium</taxon>
    </lineage>
</organism>
<sequence length="26" mass="3077">MWLSTQIAWRKSLDFKIYPQGGESMC</sequence>
<gene>
    <name evidence="1" type="ORF">Gohar_016760</name>
</gene>
<dbReference type="AlphaFoldDB" id="A0A7J9G521"/>
<proteinExistence type="predicted"/>
<name>A0A7J9G521_9ROSI</name>